<accession>A0AC61MY87</accession>
<protein>
    <submittedName>
        <fullName evidence="1">Septum formation protein Maf</fullName>
    </submittedName>
</protein>
<dbReference type="EMBL" id="CP068393">
    <property type="protein sequence ID" value="QUC68045.1"/>
    <property type="molecule type" value="Genomic_DNA"/>
</dbReference>
<evidence type="ECO:0000313" key="1">
    <source>
        <dbReference type="EMBL" id="QUC68045.1"/>
    </source>
</evidence>
<organism evidence="1 2">
    <name type="scientific">Aristaeella hokkaidonensis</name>
    <dbReference type="NCBI Taxonomy" id="3046382"/>
    <lineage>
        <taxon>Bacteria</taxon>
        <taxon>Bacillati</taxon>
        <taxon>Bacillota</taxon>
        <taxon>Clostridia</taxon>
        <taxon>Eubacteriales</taxon>
        <taxon>Aristaeellaceae</taxon>
        <taxon>Aristaeella</taxon>
    </lineage>
</organism>
<evidence type="ECO:0000313" key="2">
    <source>
        <dbReference type="Proteomes" id="UP000682782"/>
    </source>
</evidence>
<gene>
    <name evidence="1" type="primary">maf</name>
    <name evidence="1" type="ORF">JYE49_04930</name>
</gene>
<sequence length="197" mass="21162">MENLVLASRSPRRCELLNRIGLVFETDAPDVDETCSLPAGEAVRILSLRKAQAAAESHPGSFILAADTLVSFREEALGKPLDPPDAIRMLRMLSGQTHQVYTGVTVISPDGRVFTDSDRTDVTFASVDDAEIADYVRSGEPMDKAGAYALQGRAGMWVTHLDGSDTSVIGLPLYLVRSLLLQAGYPLLAAAGTHHIV</sequence>
<reference evidence="1" key="1">
    <citation type="submission" date="2021-01" db="EMBL/GenBank/DDBJ databases">
        <title>Complete genome sequence of Clostridiales bacterium R-7.</title>
        <authorList>
            <person name="Mahoney-Kurpe S.C."/>
            <person name="Palevich N."/>
            <person name="Koike S."/>
            <person name="Moon C.D."/>
            <person name="Attwood G.T."/>
        </authorList>
    </citation>
    <scope>NUCLEOTIDE SEQUENCE</scope>
    <source>
        <strain evidence="1">R-7</strain>
    </source>
</reference>
<proteinExistence type="predicted"/>
<dbReference type="Proteomes" id="UP000682782">
    <property type="component" value="Chromosome"/>
</dbReference>
<name>A0AC61MY87_9FIRM</name>
<keyword evidence="2" id="KW-1185">Reference proteome</keyword>